<reference evidence="2" key="1">
    <citation type="submission" date="2019-05" db="EMBL/GenBank/DDBJ databases">
        <title>Annotation for the trematode Fasciolopsis buski.</title>
        <authorList>
            <person name="Choi Y.-J."/>
        </authorList>
    </citation>
    <scope>NUCLEOTIDE SEQUENCE</scope>
    <source>
        <strain evidence="2">HT</strain>
        <tissue evidence="2">Whole worm</tissue>
    </source>
</reference>
<organism evidence="2 3">
    <name type="scientific">Fasciolopsis buskii</name>
    <dbReference type="NCBI Taxonomy" id="27845"/>
    <lineage>
        <taxon>Eukaryota</taxon>
        <taxon>Metazoa</taxon>
        <taxon>Spiralia</taxon>
        <taxon>Lophotrochozoa</taxon>
        <taxon>Platyhelminthes</taxon>
        <taxon>Trematoda</taxon>
        <taxon>Digenea</taxon>
        <taxon>Plagiorchiida</taxon>
        <taxon>Echinostomata</taxon>
        <taxon>Echinostomatoidea</taxon>
        <taxon>Fasciolidae</taxon>
        <taxon>Fasciolopsis</taxon>
    </lineage>
</organism>
<feature type="region of interest" description="Disordered" evidence="1">
    <location>
        <begin position="36"/>
        <end position="56"/>
    </location>
</feature>
<sequence>MKYLISLKCPFTEEDPVPLVDWLLGKALLLDFKPEEGDNSPSKAAPERQPPKADGNDIFANIDVNGEDFRDGVKKLAKVLSIPHHPDIVQMFKAACILINEKLSKGSIEKAIEDYGRVKIDVLKIPDVCLGFEVRDTYVQAAAVALRLLNVGEMRRLQNEANFAIVQVQRLTADPKTDEKLGQVGF</sequence>
<dbReference type="InterPro" id="IPR019265">
    <property type="entry name" value="RTRAF"/>
</dbReference>
<accession>A0A8E0S4W0</accession>
<evidence type="ECO:0000313" key="2">
    <source>
        <dbReference type="EMBL" id="KAA0197997.1"/>
    </source>
</evidence>
<feature type="compositionally biased region" description="Basic and acidic residues" evidence="1">
    <location>
        <begin position="45"/>
        <end position="55"/>
    </location>
</feature>
<proteinExistence type="predicted"/>
<evidence type="ECO:0000256" key="1">
    <source>
        <dbReference type="SAM" id="MobiDB-lite"/>
    </source>
</evidence>
<keyword evidence="3" id="KW-1185">Reference proteome</keyword>
<dbReference type="OrthoDB" id="514167at2759"/>
<dbReference type="AlphaFoldDB" id="A0A8E0S4W0"/>
<dbReference type="EMBL" id="LUCM01002004">
    <property type="protein sequence ID" value="KAA0197997.1"/>
    <property type="molecule type" value="Genomic_DNA"/>
</dbReference>
<comment type="caution">
    <text evidence="2">The sequence shown here is derived from an EMBL/GenBank/DDBJ whole genome shotgun (WGS) entry which is preliminary data.</text>
</comment>
<dbReference type="Proteomes" id="UP000728185">
    <property type="component" value="Unassembled WGS sequence"/>
</dbReference>
<dbReference type="PANTHER" id="PTHR15924">
    <property type="entry name" value="CLE"/>
    <property type="match status" value="1"/>
</dbReference>
<protein>
    <submittedName>
        <fullName evidence="2">Mitochondrial carnitine:acylcarnitine carrier</fullName>
    </submittedName>
</protein>
<name>A0A8E0S4W0_9TREM</name>
<gene>
    <name evidence="2" type="ORF">FBUS_07842</name>
</gene>
<dbReference type="Pfam" id="PF10036">
    <property type="entry name" value="RLL"/>
    <property type="match status" value="1"/>
</dbReference>
<evidence type="ECO:0000313" key="3">
    <source>
        <dbReference type="Proteomes" id="UP000728185"/>
    </source>
</evidence>